<comment type="caution">
    <text evidence="2">The sequence shown here is derived from an EMBL/GenBank/DDBJ whole genome shotgun (WGS) entry which is preliminary data.</text>
</comment>
<reference evidence="2 3" key="1">
    <citation type="submission" date="2019-05" db="EMBL/GenBank/DDBJ databases">
        <title>Another draft genome of Portunus trituberculatus and its Hox gene families provides insights of decapod evolution.</title>
        <authorList>
            <person name="Jeong J.-H."/>
            <person name="Song I."/>
            <person name="Kim S."/>
            <person name="Choi T."/>
            <person name="Kim D."/>
            <person name="Ryu S."/>
            <person name="Kim W."/>
        </authorList>
    </citation>
    <scope>NUCLEOTIDE SEQUENCE [LARGE SCALE GENOMIC DNA]</scope>
    <source>
        <tissue evidence="2">Muscle</tissue>
    </source>
</reference>
<dbReference type="AlphaFoldDB" id="A0A5B7D3U8"/>
<keyword evidence="3" id="KW-1185">Reference proteome</keyword>
<dbReference type="Proteomes" id="UP000324222">
    <property type="component" value="Unassembled WGS sequence"/>
</dbReference>
<name>A0A5B7D3U8_PORTR</name>
<gene>
    <name evidence="2" type="ORF">E2C01_008756</name>
</gene>
<evidence type="ECO:0000313" key="3">
    <source>
        <dbReference type="Proteomes" id="UP000324222"/>
    </source>
</evidence>
<accession>A0A5B7D3U8</accession>
<organism evidence="2 3">
    <name type="scientific">Portunus trituberculatus</name>
    <name type="common">Swimming crab</name>
    <name type="synonym">Neptunus trituberculatus</name>
    <dbReference type="NCBI Taxonomy" id="210409"/>
    <lineage>
        <taxon>Eukaryota</taxon>
        <taxon>Metazoa</taxon>
        <taxon>Ecdysozoa</taxon>
        <taxon>Arthropoda</taxon>
        <taxon>Crustacea</taxon>
        <taxon>Multicrustacea</taxon>
        <taxon>Malacostraca</taxon>
        <taxon>Eumalacostraca</taxon>
        <taxon>Eucarida</taxon>
        <taxon>Decapoda</taxon>
        <taxon>Pleocyemata</taxon>
        <taxon>Brachyura</taxon>
        <taxon>Eubrachyura</taxon>
        <taxon>Portunoidea</taxon>
        <taxon>Portunidae</taxon>
        <taxon>Portuninae</taxon>
        <taxon>Portunus</taxon>
    </lineage>
</organism>
<sequence>MTSWFATTSGHLTEKLSNCGTTEVTTFTSGTDHCTTDSRWFPHTTFQNKPQESLAQKPLGKHTLGHQSMTAAK</sequence>
<evidence type="ECO:0000313" key="2">
    <source>
        <dbReference type="EMBL" id="MPC15951.1"/>
    </source>
</evidence>
<feature type="region of interest" description="Disordered" evidence="1">
    <location>
        <begin position="49"/>
        <end position="73"/>
    </location>
</feature>
<dbReference type="EMBL" id="VSRR010000466">
    <property type="protein sequence ID" value="MPC15951.1"/>
    <property type="molecule type" value="Genomic_DNA"/>
</dbReference>
<evidence type="ECO:0000256" key="1">
    <source>
        <dbReference type="SAM" id="MobiDB-lite"/>
    </source>
</evidence>
<proteinExistence type="predicted"/>
<protein>
    <submittedName>
        <fullName evidence="2">Uncharacterized protein</fullName>
    </submittedName>
</protein>